<accession>A0A1W2H3Q5</accession>
<evidence type="ECO:0000313" key="1">
    <source>
        <dbReference type="EMBL" id="SMD43394.1"/>
    </source>
</evidence>
<proteinExistence type="predicted"/>
<sequence>MQLKDIADKKFFLIPFLGALDYSQDYFDKPIENNGSFINVLLFKR</sequence>
<dbReference type="EMBL" id="LT838813">
    <property type="protein sequence ID" value="SMD43394.1"/>
    <property type="molecule type" value="Genomic_DNA"/>
</dbReference>
<dbReference type="AlphaFoldDB" id="A0A1W2H3Q5"/>
<dbReference type="STRING" id="758820.SAMN00777080_1986"/>
<dbReference type="Proteomes" id="UP000192333">
    <property type="component" value="Chromosome I"/>
</dbReference>
<reference evidence="2" key="1">
    <citation type="submission" date="2017-04" db="EMBL/GenBank/DDBJ databases">
        <authorList>
            <person name="Varghese N."/>
            <person name="Submissions S."/>
        </authorList>
    </citation>
    <scope>NUCLEOTIDE SEQUENCE [LARGE SCALE GENOMIC DNA]</scope>
    <source>
        <strain evidence="2">DSM 16537</strain>
    </source>
</reference>
<evidence type="ECO:0000313" key="2">
    <source>
        <dbReference type="Proteomes" id="UP000192333"/>
    </source>
</evidence>
<gene>
    <name evidence="1" type="ORF">SAMN00777080_1986</name>
</gene>
<protein>
    <submittedName>
        <fullName evidence="1">Uncharacterized protein</fullName>
    </submittedName>
</protein>
<keyword evidence="2" id="KW-1185">Reference proteome</keyword>
<name>A0A1W2H3Q5_9BACT</name>
<organism evidence="1 2">
    <name type="scientific">Aquiflexum balticum DSM 16537</name>
    <dbReference type="NCBI Taxonomy" id="758820"/>
    <lineage>
        <taxon>Bacteria</taxon>
        <taxon>Pseudomonadati</taxon>
        <taxon>Bacteroidota</taxon>
        <taxon>Cytophagia</taxon>
        <taxon>Cytophagales</taxon>
        <taxon>Cyclobacteriaceae</taxon>
        <taxon>Aquiflexum</taxon>
    </lineage>
</organism>